<name>A0A849ATG9_9MICO</name>
<evidence type="ECO:0000256" key="12">
    <source>
        <dbReference type="SAM" id="MobiDB-lite"/>
    </source>
</evidence>
<feature type="binding site" evidence="11">
    <location>
        <position position="142"/>
    </location>
    <ligand>
        <name>substrate</name>
    </ligand>
</feature>
<keyword evidence="8 11" id="KW-0067">ATP-binding</keyword>
<keyword evidence="4 11" id="KW-0028">Amino-acid biosynthesis</keyword>
<feature type="binding site" evidence="11">
    <location>
        <position position="60"/>
    </location>
    <ligand>
        <name>substrate</name>
    </ligand>
</feature>
<dbReference type="GO" id="GO:0000287">
    <property type="term" value="F:magnesium ion binding"/>
    <property type="evidence" value="ECO:0007669"/>
    <property type="project" value="UniProtKB-UniRule"/>
</dbReference>
<comment type="pathway">
    <text evidence="1 11">Metabolic intermediate biosynthesis; chorismate biosynthesis; chorismate from D-erythrose 4-phosphate and phosphoenolpyruvate: step 5/7.</text>
</comment>
<keyword evidence="11" id="KW-0963">Cytoplasm</keyword>
<feature type="binding site" evidence="11">
    <location>
        <position position="85"/>
    </location>
    <ligand>
        <name>substrate</name>
    </ligand>
</feature>
<dbReference type="Proteomes" id="UP000549517">
    <property type="component" value="Unassembled WGS sequence"/>
</dbReference>
<feature type="binding site" evidence="11">
    <location>
        <begin position="15"/>
        <end position="20"/>
    </location>
    <ligand>
        <name>ATP</name>
        <dbReference type="ChEBI" id="CHEBI:30616"/>
    </ligand>
</feature>
<dbReference type="InterPro" id="IPR023000">
    <property type="entry name" value="Shikimate_kinase_CS"/>
</dbReference>
<dbReference type="GO" id="GO:0005829">
    <property type="term" value="C:cytosol"/>
    <property type="evidence" value="ECO:0007669"/>
    <property type="project" value="TreeGrafter"/>
</dbReference>
<keyword evidence="7 11" id="KW-0418">Kinase</keyword>
<comment type="subunit">
    <text evidence="11">Monomer.</text>
</comment>
<feature type="binding site" evidence="11">
    <location>
        <position position="19"/>
    </location>
    <ligand>
        <name>Mg(2+)</name>
        <dbReference type="ChEBI" id="CHEBI:18420"/>
    </ligand>
</feature>
<evidence type="ECO:0000256" key="3">
    <source>
        <dbReference type="ARBA" id="ARBA00012154"/>
    </source>
</evidence>
<organism evidence="13 14">
    <name type="scientific">Brevibacterium luteolum</name>
    <dbReference type="NCBI Taxonomy" id="199591"/>
    <lineage>
        <taxon>Bacteria</taxon>
        <taxon>Bacillati</taxon>
        <taxon>Actinomycetota</taxon>
        <taxon>Actinomycetes</taxon>
        <taxon>Micrococcales</taxon>
        <taxon>Brevibacteriaceae</taxon>
        <taxon>Brevibacterium</taxon>
    </lineage>
</organism>
<dbReference type="InterPro" id="IPR000623">
    <property type="entry name" value="Shikimate_kinase/TSH1"/>
</dbReference>
<accession>A0A849ATG9</accession>
<keyword evidence="11" id="KW-0460">Magnesium</keyword>
<comment type="catalytic activity">
    <reaction evidence="10 11">
        <text>shikimate + ATP = 3-phosphoshikimate + ADP + H(+)</text>
        <dbReference type="Rhea" id="RHEA:13121"/>
        <dbReference type="ChEBI" id="CHEBI:15378"/>
        <dbReference type="ChEBI" id="CHEBI:30616"/>
        <dbReference type="ChEBI" id="CHEBI:36208"/>
        <dbReference type="ChEBI" id="CHEBI:145989"/>
        <dbReference type="ChEBI" id="CHEBI:456216"/>
        <dbReference type="EC" id="2.7.1.71"/>
    </reaction>
</comment>
<dbReference type="Pfam" id="PF01202">
    <property type="entry name" value="SKI"/>
    <property type="match status" value="1"/>
</dbReference>
<dbReference type="CDD" id="cd00464">
    <property type="entry name" value="SK"/>
    <property type="match status" value="1"/>
</dbReference>
<dbReference type="InterPro" id="IPR031322">
    <property type="entry name" value="Shikimate/glucono_kinase"/>
</dbReference>
<dbReference type="GO" id="GO:0009073">
    <property type="term" value="P:aromatic amino acid family biosynthetic process"/>
    <property type="evidence" value="ECO:0007669"/>
    <property type="project" value="UniProtKB-KW"/>
</dbReference>
<evidence type="ECO:0000256" key="4">
    <source>
        <dbReference type="ARBA" id="ARBA00022605"/>
    </source>
</evidence>
<feature type="compositionally biased region" description="Acidic residues" evidence="12">
    <location>
        <begin position="209"/>
        <end position="222"/>
    </location>
</feature>
<evidence type="ECO:0000256" key="11">
    <source>
        <dbReference type="HAMAP-Rule" id="MF_00109"/>
    </source>
</evidence>
<evidence type="ECO:0000256" key="1">
    <source>
        <dbReference type="ARBA" id="ARBA00004842"/>
    </source>
</evidence>
<evidence type="ECO:0000256" key="10">
    <source>
        <dbReference type="ARBA" id="ARBA00048567"/>
    </source>
</evidence>
<dbReference type="UniPathway" id="UPA00053">
    <property type="reaction ID" value="UER00088"/>
</dbReference>
<keyword evidence="6 11" id="KW-0547">Nucleotide-binding</keyword>
<dbReference type="Gene3D" id="3.40.50.300">
    <property type="entry name" value="P-loop containing nucleotide triphosphate hydrolases"/>
    <property type="match status" value="1"/>
</dbReference>
<dbReference type="AlphaFoldDB" id="A0A849ATG9"/>
<dbReference type="PROSITE" id="PS01128">
    <property type="entry name" value="SHIKIMATE_KINASE"/>
    <property type="match status" value="1"/>
</dbReference>
<gene>
    <name evidence="11" type="primary">aroK</name>
    <name evidence="13" type="ORF">HLA91_07635</name>
</gene>
<dbReference type="GO" id="GO:0004765">
    <property type="term" value="F:shikimate kinase activity"/>
    <property type="evidence" value="ECO:0007669"/>
    <property type="project" value="UniProtKB-UniRule"/>
</dbReference>
<feature type="region of interest" description="Disordered" evidence="12">
    <location>
        <begin position="188"/>
        <end position="222"/>
    </location>
</feature>
<comment type="cofactor">
    <cofactor evidence="11">
        <name>Mg(2+)</name>
        <dbReference type="ChEBI" id="CHEBI:18420"/>
    </cofactor>
    <text evidence="11">Binds 1 Mg(2+) ion per subunit.</text>
</comment>
<evidence type="ECO:0000313" key="14">
    <source>
        <dbReference type="Proteomes" id="UP000549517"/>
    </source>
</evidence>
<proteinExistence type="inferred from homology"/>
<dbReference type="PANTHER" id="PTHR21087:SF16">
    <property type="entry name" value="SHIKIMATE KINASE 1, CHLOROPLASTIC"/>
    <property type="match status" value="1"/>
</dbReference>
<dbReference type="SUPFAM" id="SSF52540">
    <property type="entry name" value="P-loop containing nucleoside triphosphate hydrolases"/>
    <property type="match status" value="1"/>
</dbReference>
<evidence type="ECO:0000313" key="13">
    <source>
        <dbReference type="EMBL" id="NNG79245.1"/>
    </source>
</evidence>
<dbReference type="EMBL" id="JABEMC010000004">
    <property type="protein sequence ID" value="NNG79245.1"/>
    <property type="molecule type" value="Genomic_DNA"/>
</dbReference>
<feature type="binding site" evidence="11">
    <location>
        <position position="37"/>
    </location>
    <ligand>
        <name>substrate</name>
    </ligand>
</feature>
<protein>
    <recommendedName>
        <fullName evidence="3 11">Shikimate kinase</fullName>
        <shortName evidence="11">SK</shortName>
        <ecNumber evidence="3 11">2.7.1.71</ecNumber>
    </recommendedName>
</protein>
<dbReference type="InterPro" id="IPR027417">
    <property type="entry name" value="P-loop_NTPase"/>
</dbReference>
<comment type="caution">
    <text evidence="11">Lacks conserved residue(s) required for the propagation of feature annotation.</text>
</comment>
<dbReference type="GO" id="GO:0005524">
    <property type="term" value="F:ATP binding"/>
    <property type="evidence" value="ECO:0007669"/>
    <property type="project" value="UniProtKB-UniRule"/>
</dbReference>
<dbReference type="PANTHER" id="PTHR21087">
    <property type="entry name" value="SHIKIMATE KINASE"/>
    <property type="match status" value="1"/>
</dbReference>
<evidence type="ECO:0000256" key="9">
    <source>
        <dbReference type="ARBA" id="ARBA00023141"/>
    </source>
</evidence>
<comment type="function">
    <text evidence="11">Catalyzes the specific phosphorylation of the 3-hydroxyl group of shikimic acid using ATP as a cosubstrate.</text>
</comment>
<evidence type="ECO:0000256" key="5">
    <source>
        <dbReference type="ARBA" id="ARBA00022679"/>
    </source>
</evidence>
<evidence type="ECO:0000256" key="2">
    <source>
        <dbReference type="ARBA" id="ARBA00006997"/>
    </source>
</evidence>
<comment type="subcellular location">
    <subcellularLocation>
        <location evidence="11">Cytoplasm</location>
    </subcellularLocation>
</comment>
<dbReference type="PRINTS" id="PR01100">
    <property type="entry name" value="SHIKIMTKNASE"/>
</dbReference>
<comment type="similarity">
    <text evidence="2 11">Belongs to the shikimate kinase family.</text>
</comment>
<evidence type="ECO:0000256" key="8">
    <source>
        <dbReference type="ARBA" id="ARBA00022840"/>
    </source>
</evidence>
<dbReference type="GO" id="GO:0009423">
    <property type="term" value="P:chorismate biosynthetic process"/>
    <property type="evidence" value="ECO:0007669"/>
    <property type="project" value="UniProtKB-UniRule"/>
</dbReference>
<dbReference type="GO" id="GO:0008652">
    <property type="term" value="P:amino acid biosynthetic process"/>
    <property type="evidence" value="ECO:0007669"/>
    <property type="project" value="UniProtKB-KW"/>
</dbReference>
<keyword evidence="11" id="KW-0479">Metal-binding</keyword>
<comment type="caution">
    <text evidence="13">The sequence shown here is derived from an EMBL/GenBank/DDBJ whole genome shotgun (WGS) entry which is preliminary data.</text>
</comment>
<reference evidence="13 14" key="1">
    <citation type="submission" date="2020-05" db="EMBL/GenBank/DDBJ databases">
        <title>MicrobeNet Type strains.</title>
        <authorList>
            <person name="Nicholson A.C."/>
        </authorList>
    </citation>
    <scope>NUCLEOTIDE SEQUENCE [LARGE SCALE GENOMIC DNA]</scope>
    <source>
        <strain evidence="13 14">CCUG 46604</strain>
    </source>
</reference>
<keyword evidence="9 11" id="KW-0057">Aromatic amino acid biosynthesis</keyword>
<dbReference type="HAMAP" id="MF_00109">
    <property type="entry name" value="Shikimate_kinase"/>
    <property type="match status" value="1"/>
</dbReference>
<dbReference type="EC" id="2.7.1.71" evidence="3 11"/>
<keyword evidence="5 11" id="KW-0808">Transferase</keyword>
<evidence type="ECO:0000256" key="6">
    <source>
        <dbReference type="ARBA" id="ARBA00022741"/>
    </source>
</evidence>
<feature type="binding site" evidence="11">
    <location>
        <position position="123"/>
    </location>
    <ligand>
        <name>ATP</name>
        <dbReference type="ChEBI" id="CHEBI:30616"/>
    </ligand>
</feature>
<evidence type="ECO:0000256" key="7">
    <source>
        <dbReference type="ARBA" id="ARBA00022777"/>
    </source>
</evidence>
<sequence length="222" mass="23732">MPAATARIVLIGPPAAGKSTIGRLLGDRLGIPFSDTDAMIVSAHGPIAEIFRTRGEARFREFEREAVRRALRRLLDRPGVVSLGGGAILNSGTRAQLKHPAIKVMSIEIDEETASARLHGSHRPLLADEDPVERWKALAEERRPLYESVATATVSASNDPPSTVVNRVVDVLTGLQRAENYAKFAAEGEAQAAHADGGYAEDGQRTVADDTDADDTEGSDEA</sequence>